<dbReference type="GO" id="GO:0016020">
    <property type="term" value="C:membrane"/>
    <property type="evidence" value="ECO:0007669"/>
    <property type="project" value="InterPro"/>
</dbReference>
<dbReference type="HOGENOM" id="CLU_3326695_0_0_9"/>
<protein>
    <submittedName>
        <fullName evidence="2">Uncharacterized protein</fullName>
    </submittedName>
</protein>
<evidence type="ECO:0000256" key="1">
    <source>
        <dbReference type="SAM" id="Phobius"/>
    </source>
</evidence>
<name>M1Z7C3_9FIRM</name>
<feature type="transmembrane region" description="Helical" evidence="1">
    <location>
        <begin position="6"/>
        <end position="25"/>
    </location>
</feature>
<evidence type="ECO:0000313" key="2">
    <source>
        <dbReference type="EMBL" id="SHD77346.1"/>
    </source>
</evidence>
<keyword evidence="3" id="KW-1185">Reference proteome</keyword>
<reference evidence="2 3" key="1">
    <citation type="submission" date="2016-11" db="EMBL/GenBank/DDBJ databases">
        <authorList>
            <person name="Manzoor S."/>
        </authorList>
    </citation>
    <scope>NUCLEOTIDE SEQUENCE [LARGE SCALE GENOMIC DNA]</scope>
    <source>
        <strain evidence="2">Clostridium ultunense strain Esp</strain>
    </source>
</reference>
<dbReference type="EMBL" id="LT669839">
    <property type="protein sequence ID" value="SHD77346.1"/>
    <property type="molecule type" value="Genomic_DNA"/>
</dbReference>
<dbReference type="Proteomes" id="UP000245423">
    <property type="component" value="Chromosome 1"/>
</dbReference>
<organism evidence="2 3">
    <name type="scientific">[Clostridium] ultunense Esp</name>
    <dbReference type="NCBI Taxonomy" id="1288971"/>
    <lineage>
        <taxon>Bacteria</taxon>
        <taxon>Bacillati</taxon>
        <taxon>Bacillota</taxon>
        <taxon>Tissierellia</taxon>
        <taxon>Tissierellales</taxon>
        <taxon>Tepidimicrobiaceae</taxon>
        <taxon>Schnuerera</taxon>
    </lineage>
</organism>
<dbReference type="AlphaFoldDB" id="M1Z7C3"/>
<keyword evidence="1" id="KW-0472">Membrane</keyword>
<proteinExistence type="predicted"/>
<dbReference type="InterPro" id="IPR007441">
    <property type="entry name" value="EutH"/>
</dbReference>
<dbReference type="GO" id="GO:0034228">
    <property type="term" value="F:ethanolamine transmembrane transporter activity"/>
    <property type="evidence" value="ECO:0007669"/>
    <property type="project" value="InterPro"/>
</dbReference>
<sequence length="38" mass="4230">MGINDIIVYIMVLLMVIGAIDRIIGNKFGFVSNLKKGY</sequence>
<keyword evidence="1" id="KW-1133">Transmembrane helix</keyword>
<dbReference type="RefSeq" id="WP_005583714.1">
    <property type="nucleotide sequence ID" value="NZ_LT669839.1"/>
</dbReference>
<dbReference type="Pfam" id="PF04346">
    <property type="entry name" value="EutH"/>
    <property type="match status" value="1"/>
</dbReference>
<gene>
    <name evidence="2" type="ORF">CUESP1_1989</name>
</gene>
<keyword evidence="1" id="KW-0812">Transmembrane</keyword>
<evidence type="ECO:0000313" key="3">
    <source>
        <dbReference type="Proteomes" id="UP000245423"/>
    </source>
</evidence>
<accession>M1Z7C3</accession>